<dbReference type="RefSeq" id="WP_013780407.1">
    <property type="nucleotide sequence ID" value="NC_015520.1"/>
</dbReference>
<proteinExistence type="predicted"/>
<reference evidence="3" key="1">
    <citation type="submission" date="2010-11" db="EMBL/GenBank/DDBJ databases">
        <title>The complete genome of Mahella australiensis DSM 15567.</title>
        <authorList>
            <consortium name="US DOE Joint Genome Institute (JGI-PGF)"/>
            <person name="Lucas S."/>
            <person name="Copeland A."/>
            <person name="Lapidus A."/>
            <person name="Bruce D."/>
            <person name="Goodwin L."/>
            <person name="Pitluck S."/>
            <person name="Kyrpides N."/>
            <person name="Mavromatis K."/>
            <person name="Pagani I."/>
            <person name="Ivanova N."/>
            <person name="Teshima H."/>
            <person name="Brettin T."/>
            <person name="Detter J.C."/>
            <person name="Han C."/>
            <person name="Tapia R."/>
            <person name="Land M."/>
            <person name="Hauser L."/>
            <person name="Markowitz V."/>
            <person name="Cheng J.-F."/>
            <person name="Hugenholtz P."/>
            <person name="Woyke T."/>
            <person name="Wu D."/>
            <person name="Spring S."/>
            <person name="Pukall R."/>
            <person name="Steenblock K."/>
            <person name="Schneider S."/>
            <person name="Klenk H.-P."/>
            <person name="Eisen J.A."/>
        </authorList>
    </citation>
    <scope>NUCLEOTIDE SEQUENCE [LARGE SCALE GENOMIC DNA]</scope>
    <source>
        <strain evidence="3">DSM 15567 / CIP 107919 / 50-1 BON</strain>
    </source>
</reference>
<dbReference type="Pfam" id="PF09581">
    <property type="entry name" value="Spore_III_AF"/>
    <property type="match status" value="1"/>
</dbReference>
<keyword evidence="1" id="KW-0812">Transmembrane</keyword>
<evidence type="ECO:0000313" key="2">
    <source>
        <dbReference type="EMBL" id="AEE95977.1"/>
    </source>
</evidence>
<keyword evidence="1" id="KW-0472">Membrane</keyword>
<dbReference type="STRING" id="697281.Mahau_0778"/>
<dbReference type="AlphaFoldDB" id="F4A174"/>
<dbReference type="KEGG" id="mas:Mahau_0778"/>
<keyword evidence="3" id="KW-1185">Reference proteome</keyword>
<dbReference type="InterPro" id="IPR014245">
    <property type="entry name" value="Spore_III_AF"/>
</dbReference>
<evidence type="ECO:0000256" key="1">
    <source>
        <dbReference type="SAM" id="Phobius"/>
    </source>
</evidence>
<dbReference type="HOGENOM" id="CLU_094201_1_0_9"/>
<dbReference type="Proteomes" id="UP000008457">
    <property type="component" value="Chromosome"/>
</dbReference>
<protein>
    <submittedName>
        <fullName evidence="2">Stage III sporulation protein AF</fullName>
    </submittedName>
</protein>
<organism evidence="2 3">
    <name type="scientific">Mahella australiensis (strain DSM 15567 / CIP 107919 / 50-1 BON)</name>
    <dbReference type="NCBI Taxonomy" id="697281"/>
    <lineage>
        <taxon>Bacteria</taxon>
        <taxon>Bacillati</taxon>
        <taxon>Bacillota</taxon>
        <taxon>Clostridia</taxon>
        <taxon>Thermoanaerobacterales</taxon>
        <taxon>Thermoanaerobacterales Family IV. Incertae Sedis</taxon>
        <taxon>Mahella</taxon>
    </lineage>
</organism>
<name>F4A174_MAHA5</name>
<feature type="transmembrane region" description="Helical" evidence="1">
    <location>
        <begin position="38"/>
        <end position="57"/>
    </location>
</feature>
<feature type="transmembrane region" description="Helical" evidence="1">
    <location>
        <begin position="6"/>
        <end position="26"/>
    </location>
</feature>
<keyword evidence="1" id="KW-1133">Transmembrane helix</keyword>
<dbReference type="EMBL" id="CP002360">
    <property type="protein sequence ID" value="AEE95977.1"/>
    <property type="molecule type" value="Genomic_DNA"/>
</dbReference>
<accession>F4A174</accession>
<dbReference type="eggNOG" id="ENOG5032R4I">
    <property type="taxonomic scope" value="Bacteria"/>
</dbReference>
<sequence>MVIQWLKSWISAIVSIVLITTFMEIVLPDSQVRKYIQFIIGIVIMLTILSPIIKLLGHGDELVNNINNMSFDMQRADLKQSQQLVKEQQSKSAVELYKKRLQQGIKQQVDALGYGEAARVDIAIDEDEDSETFGSIQSMHIYVKQKKGGIEPVEPVNIDISGKREETVQVVSLPYAQNIKTTLATYYQISPDDIAVSAISDLP</sequence>
<evidence type="ECO:0000313" key="3">
    <source>
        <dbReference type="Proteomes" id="UP000008457"/>
    </source>
</evidence>
<gene>
    <name evidence="2" type="ordered locus">Mahau_0778</name>
</gene>
<dbReference type="NCBIfam" id="TIGR02896">
    <property type="entry name" value="spore_III_AF"/>
    <property type="match status" value="1"/>
</dbReference>
<reference evidence="2 3" key="2">
    <citation type="journal article" date="2011" name="Stand. Genomic Sci.">
        <title>Complete genome sequence of Mahella australiensis type strain (50-1 BON).</title>
        <authorList>
            <person name="Sikorski J."/>
            <person name="Teshima H."/>
            <person name="Nolan M."/>
            <person name="Lucas S."/>
            <person name="Hammon N."/>
            <person name="Deshpande S."/>
            <person name="Cheng J.F."/>
            <person name="Pitluck S."/>
            <person name="Liolios K."/>
            <person name="Pagani I."/>
            <person name="Ivanova N."/>
            <person name="Huntemann M."/>
            <person name="Mavromatis K."/>
            <person name="Ovchinikova G."/>
            <person name="Pati A."/>
            <person name="Tapia R."/>
            <person name="Han C."/>
            <person name="Goodwin L."/>
            <person name="Chen A."/>
            <person name="Palaniappan K."/>
            <person name="Land M."/>
            <person name="Hauser L."/>
            <person name="Ngatchou-Djao O.D."/>
            <person name="Rohde M."/>
            <person name="Pukall R."/>
            <person name="Spring S."/>
            <person name="Abt B."/>
            <person name="Goker M."/>
            <person name="Detter J.C."/>
            <person name="Woyke T."/>
            <person name="Bristow J."/>
            <person name="Markowitz V."/>
            <person name="Hugenholtz P."/>
            <person name="Eisen J.A."/>
            <person name="Kyrpides N.C."/>
            <person name="Klenk H.P."/>
            <person name="Lapidus A."/>
        </authorList>
    </citation>
    <scope>NUCLEOTIDE SEQUENCE [LARGE SCALE GENOMIC DNA]</scope>
    <source>
        <strain evidence="3">DSM 15567 / CIP 107919 / 50-1 BON</strain>
    </source>
</reference>
<dbReference type="OrthoDB" id="1779586at2"/>